<dbReference type="InterPro" id="IPR013324">
    <property type="entry name" value="RNA_pol_sigma_r3/r4-like"/>
</dbReference>
<dbReference type="InterPro" id="IPR013249">
    <property type="entry name" value="RNA_pol_sigma70_r4_t2"/>
</dbReference>
<feature type="domain" description="RNA polymerase sigma-70 region 2" evidence="5">
    <location>
        <begin position="34"/>
        <end position="89"/>
    </location>
</feature>
<dbReference type="InterPro" id="IPR036388">
    <property type="entry name" value="WH-like_DNA-bd_sf"/>
</dbReference>
<accession>A0A9E8NAE0</accession>
<dbReference type="EMBL" id="CP112998">
    <property type="protein sequence ID" value="WAC10901.1"/>
    <property type="molecule type" value="Genomic_DNA"/>
</dbReference>
<dbReference type="Gene3D" id="1.10.10.10">
    <property type="entry name" value="Winged helix-like DNA-binding domain superfamily/Winged helix DNA-binding domain"/>
    <property type="match status" value="1"/>
</dbReference>
<reference evidence="7" key="1">
    <citation type="submission" date="2022-11" db="EMBL/GenBank/DDBJ databases">
        <title>Dyadobacter pollutisoli sp. nov., isolated from plastic dumped soil.</title>
        <authorList>
            <person name="Kim J.M."/>
            <person name="Kim K.R."/>
            <person name="Lee J.K."/>
            <person name="Hao L."/>
            <person name="Jeon C.O."/>
        </authorList>
    </citation>
    <scope>NUCLEOTIDE SEQUENCE</scope>
    <source>
        <strain evidence="7">U1</strain>
    </source>
</reference>
<dbReference type="GO" id="GO:0006352">
    <property type="term" value="P:DNA-templated transcription initiation"/>
    <property type="evidence" value="ECO:0007669"/>
    <property type="project" value="InterPro"/>
</dbReference>
<proteinExistence type="inferred from homology"/>
<keyword evidence="8" id="KW-1185">Reference proteome</keyword>
<organism evidence="7 8">
    <name type="scientific">Dyadobacter pollutisoli</name>
    <dbReference type="NCBI Taxonomy" id="2910158"/>
    <lineage>
        <taxon>Bacteria</taxon>
        <taxon>Pseudomonadati</taxon>
        <taxon>Bacteroidota</taxon>
        <taxon>Cytophagia</taxon>
        <taxon>Cytophagales</taxon>
        <taxon>Spirosomataceae</taxon>
        <taxon>Dyadobacter</taxon>
    </lineage>
</organism>
<keyword evidence="2" id="KW-0805">Transcription regulation</keyword>
<dbReference type="Proteomes" id="UP001164653">
    <property type="component" value="Chromosome"/>
</dbReference>
<sequence>MESTRLSDRILIEALRSGDEQAFTTIYKEYWYRMFVVAYRKLQHREVAEELIQDIFTRLWKERESVKIISLDYYLFSAVRYEVIDYIRAYGPQNAYLSYYQAFTNFEETNTENTIAFNELVENIDKGLDTLPEKSKEVFRLSRMENWSISQIAGHMHLSEKAVEYHLTKATKSMRSYLKESLISLLALLTFFNS</sequence>
<evidence type="ECO:0000256" key="1">
    <source>
        <dbReference type="ARBA" id="ARBA00010641"/>
    </source>
</evidence>
<dbReference type="Pfam" id="PF08281">
    <property type="entry name" value="Sigma70_r4_2"/>
    <property type="match status" value="1"/>
</dbReference>
<dbReference type="Gene3D" id="1.10.1740.10">
    <property type="match status" value="1"/>
</dbReference>
<dbReference type="InterPro" id="IPR014284">
    <property type="entry name" value="RNA_pol_sigma-70_dom"/>
</dbReference>
<dbReference type="RefSeq" id="WP_244822662.1">
    <property type="nucleotide sequence ID" value="NZ_CP112998.1"/>
</dbReference>
<dbReference type="InterPro" id="IPR007627">
    <property type="entry name" value="RNA_pol_sigma70_r2"/>
</dbReference>
<keyword evidence="4" id="KW-0804">Transcription</keyword>
<protein>
    <submittedName>
        <fullName evidence="7">Sigma-70 family RNA polymerase sigma factor</fullName>
    </submittedName>
</protein>
<evidence type="ECO:0000256" key="3">
    <source>
        <dbReference type="ARBA" id="ARBA00023082"/>
    </source>
</evidence>
<evidence type="ECO:0000313" key="8">
    <source>
        <dbReference type="Proteomes" id="UP001164653"/>
    </source>
</evidence>
<evidence type="ECO:0000259" key="5">
    <source>
        <dbReference type="Pfam" id="PF04542"/>
    </source>
</evidence>
<dbReference type="NCBIfam" id="TIGR02937">
    <property type="entry name" value="sigma70-ECF"/>
    <property type="match status" value="1"/>
</dbReference>
<evidence type="ECO:0000256" key="2">
    <source>
        <dbReference type="ARBA" id="ARBA00023015"/>
    </source>
</evidence>
<evidence type="ECO:0000256" key="4">
    <source>
        <dbReference type="ARBA" id="ARBA00023163"/>
    </source>
</evidence>
<keyword evidence="3" id="KW-0731">Sigma factor</keyword>
<dbReference type="PANTHER" id="PTHR43133">
    <property type="entry name" value="RNA POLYMERASE ECF-TYPE SIGMA FACTO"/>
    <property type="match status" value="1"/>
</dbReference>
<dbReference type="AlphaFoldDB" id="A0A9E8NAE0"/>
<feature type="domain" description="RNA polymerase sigma factor 70 region 4 type 2" evidence="6">
    <location>
        <begin position="123"/>
        <end position="172"/>
    </location>
</feature>
<dbReference type="KEGG" id="dpf:ON006_24535"/>
<evidence type="ECO:0000259" key="6">
    <source>
        <dbReference type="Pfam" id="PF08281"/>
    </source>
</evidence>
<dbReference type="SUPFAM" id="SSF88659">
    <property type="entry name" value="Sigma3 and sigma4 domains of RNA polymerase sigma factors"/>
    <property type="match status" value="1"/>
</dbReference>
<gene>
    <name evidence="7" type="ORF">ON006_24535</name>
</gene>
<dbReference type="InterPro" id="IPR013325">
    <property type="entry name" value="RNA_pol_sigma_r2"/>
</dbReference>
<comment type="similarity">
    <text evidence="1">Belongs to the sigma-70 factor family. ECF subfamily.</text>
</comment>
<name>A0A9E8NAE0_9BACT</name>
<dbReference type="Pfam" id="PF04542">
    <property type="entry name" value="Sigma70_r2"/>
    <property type="match status" value="1"/>
</dbReference>
<dbReference type="SUPFAM" id="SSF88946">
    <property type="entry name" value="Sigma2 domain of RNA polymerase sigma factors"/>
    <property type="match status" value="1"/>
</dbReference>
<dbReference type="GO" id="GO:0016987">
    <property type="term" value="F:sigma factor activity"/>
    <property type="evidence" value="ECO:0007669"/>
    <property type="project" value="UniProtKB-KW"/>
</dbReference>
<dbReference type="InterPro" id="IPR039425">
    <property type="entry name" value="RNA_pol_sigma-70-like"/>
</dbReference>
<evidence type="ECO:0000313" key="7">
    <source>
        <dbReference type="EMBL" id="WAC10901.1"/>
    </source>
</evidence>
<dbReference type="GO" id="GO:0003677">
    <property type="term" value="F:DNA binding"/>
    <property type="evidence" value="ECO:0007669"/>
    <property type="project" value="InterPro"/>
</dbReference>
<dbReference type="PANTHER" id="PTHR43133:SF46">
    <property type="entry name" value="RNA POLYMERASE SIGMA-70 FACTOR ECF SUBFAMILY"/>
    <property type="match status" value="1"/>
</dbReference>